<gene>
    <name evidence="4" type="ORF">SAMN05444920_13711</name>
</gene>
<feature type="region of interest" description="Disordered" evidence="2">
    <location>
        <begin position="43"/>
        <end position="68"/>
    </location>
</feature>
<evidence type="ECO:0000259" key="3">
    <source>
        <dbReference type="Pfam" id="PF25023"/>
    </source>
</evidence>
<evidence type="ECO:0000256" key="2">
    <source>
        <dbReference type="SAM" id="MobiDB-lite"/>
    </source>
</evidence>
<sequence length="2071" mass="221472">MSGSSRVPFRIRVITVAALMLAGMGFTSVEPVAAEPPPLDWRAAADRLDSGGDPPASPPVERPRSAPAIRSAAAPAAPARNLPAAVSAEVTLGTAASARRVQGAPVELAAGSSAATGRRLRVEVLDEATAARVGASGFVFRVSGQGGAPLGETALPLSLSIDYAGFAERFGAGYAGRLRLVALPPCTLDTPLPAGCAARATVVPSHNERGRSRLIASIPDLTALTPPAAPPGPGAPARAPARDAREAVLAVTAAPEGEEGSYKATPLSLSGDWQVSTGSGEFAYTYDVPLPAAPAGPTPKVGLRYSSGAVDGLVSGKNTQGGPVGVGWADLADSFVERRYNSCLDDGQVYADLCWKSDNATISLNGHAAELVPMAGTSPRQWRLKNDPRWKVEQLTGADNGDADGEHWKVTTPDGVQYLFGRGVNPDTGQRTDSVWTVPVFGDDAGEPCHTAGPVPWCAQAWRWNLDLVIDPHDNVQQREYAKETGHYAALNGWPGLEHTEYVRSGALKTIKYGMRRASGETDPATKVEFTTRYRCLDLDDECPAPTVATAASYPDTPVDLMCFTAVCSQHSPTFFTALRYSQVTTYVDDNGFVKVDTVRLAHGLPDPDPNRPGDRKLYLNSVQRTGHSVPTPLTLPPVTFWPVALTNRADTASGSPAMPHYRIAIVTNEYGGEVHVTYGQPHPCPATIPDPPNWHLNTRDCFPHWHAPEGGAAGFAIFHKYLVTRVEQRDPLGSGRTMATTYQYGDQVQAGMPGGAWHHDRDEFVPNARQTWSEWRGYADVQVTQGTSRTRYRLFRGMNGDRLAGDAFPGPGSRVVTTSSLDGTVTGGRDENWLAGQILDEQSSRSNGTVESGTVRGYHAHRTVDAAGPDPLDDAWFVAPADTVTRLRNPADGGYLRKRAQTLYNGLLGTPDKLIEYGWTHVTGDERCTWTVPVVNADKWMLDFPGSVTRYSGTTCDGAEIAREEYAYDGGAFGTAPTARGDRTGSRVKLTSAGAWAATATTYDALGRPLQETDPNGHRTRTSYAPGIGYPASTAVTNHLGHVTTTTWLRPRQAPAIETDPRGKKTVVGYDALGRIDTVHLPTEQGAGAPASYQFGYVIDPNKIKPPVVRTRRLQDTVGGTPRYLDTWTVQDGWLRERQNHTLSPEAGKVIVSDTAYDDRGLVAAVTFPQALSGAAGQNVLAAPAGGWANETSVAYDELRRPIWEITRTTGAYRRSIVVEYTHDTVKTTPDPPAGGIVRSTRDAYDRAVRIEELEGTAWRPTVYGYDAADRLVSVRDPAGNTITNTYDLGGRRVAMNDPDMGSWTYAYDAAGNQTRATSATGTQVHTGYDALNRITERRKDSPTGPLLASWAYDASGERGLFDKSTRHDSSGDWAVDVTGYDDRARPTGRTWTVPSGISGLSGSYTVGYGYDGADHRTRITYPAVGGLPSETVTTTYDALGLAGTMTGAEEYVWGAAYDNRMRPTWLLSGSRSVPFSRLFDYDADQRLSRLRAGGGSSVAQDVRLAYDATFGHVTERDTTLNGQSWRECFDHDDLQRLTRAFTTTGACAGGAPGTGPRPYDHTYAHSADGNLTRRVEGASTITYSYPAAGSARPHAPTAAGSGSYTWNANGDLVTRTAGGKTETFTWSAERLLTRVDDPGGDTSFVYDADGTRLLRRGPTGTTLYIEDHEITHAASAPTLAATGTTKATRTYSFASMTTAVRTTGGVEYVATDNQGSIRLTMPSGATTPAQARSYQPYGKPLGTAETGTDRGWIGQIEDESTGLNHLNARYYDPVLARFISPDPFADLTQPQSLNPYAYGRNNPTSLSDPTGLQAQDDEITDEEVVDAFVCAGGGCAVEASTPTEAVLIDEYCAMAGEPCHSLTPAHFIKMIGDLFAAPAALADIFVGDWVDCATGGDLWSSACGWTLLDVIPVRKIVDAIGAVTSLRPAANVAEEGAEAAGAADEAAELRPYGGRGGGHHVLAKSAFQDKPNNVVAQNYDELTALAMPNSELARFGINHWRLSGTQQTRYRNFAARGQPLTWSDMARIETEALVAHGMPEGIARATVDEAIADLQRAGVSGPIRTPWGG</sequence>
<dbReference type="NCBIfam" id="TIGR01643">
    <property type="entry name" value="YD_repeat_2x"/>
    <property type="match status" value="2"/>
</dbReference>
<evidence type="ECO:0000313" key="4">
    <source>
        <dbReference type="EMBL" id="SEH03451.1"/>
    </source>
</evidence>
<dbReference type="InterPro" id="IPR056823">
    <property type="entry name" value="TEN-like_YD-shell"/>
</dbReference>
<dbReference type="PANTHER" id="PTHR32305:SF17">
    <property type="entry name" value="TRNA NUCLEASE WAPA"/>
    <property type="match status" value="1"/>
</dbReference>
<dbReference type="Pfam" id="PF25023">
    <property type="entry name" value="TEN_YD-shell"/>
    <property type="match status" value="1"/>
</dbReference>
<reference evidence="4 5" key="1">
    <citation type="submission" date="2016-10" db="EMBL/GenBank/DDBJ databases">
        <authorList>
            <person name="de Groot N.N."/>
        </authorList>
    </citation>
    <scope>NUCLEOTIDE SEQUENCE [LARGE SCALE GENOMIC DNA]</scope>
    <source>
        <strain evidence="4 5">CGMCC 4.7037</strain>
    </source>
</reference>
<dbReference type="PANTHER" id="PTHR32305">
    <property type="match status" value="1"/>
</dbReference>
<dbReference type="EMBL" id="FNVT01000037">
    <property type="protein sequence ID" value="SEH03451.1"/>
    <property type="molecule type" value="Genomic_DNA"/>
</dbReference>
<name>A0A1H6F254_9ACTN</name>
<dbReference type="InterPro" id="IPR050708">
    <property type="entry name" value="T6SS_VgrG/RHS"/>
</dbReference>
<keyword evidence="1" id="KW-0677">Repeat</keyword>
<dbReference type="InterPro" id="IPR006530">
    <property type="entry name" value="YD"/>
</dbReference>
<dbReference type="Gene3D" id="2.180.10.10">
    <property type="entry name" value="RHS repeat-associated core"/>
    <property type="match status" value="2"/>
</dbReference>
<feature type="domain" description="Teneurin-like YD-shell" evidence="3">
    <location>
        <begin position="1489"/>
        <end position="1805"/>
    </location>
</feature>
<proteinExistence type="predicted"/>
<evidence type="ECO:0000313" key="5">
    <source>
        <dbReference type="Proteomes" id="UP000236732"/>
    </source>
</evidence>
<dbReference type="InterPro" id="IPR031325">
    <property type="entry name" value="RHS_repeat"/>
</dbReference>
<organism evidence="4 5">
    <name type="scientific">Nonomuraea solani</name>
    <dbReference type="NCBI Taxonomy" id="1144553"/>
    <lineage>
        <taxon>Bacteria</taxon>
        <taxon>Bacillati</taxon>
        <taxon>Actinomycetota</taxon>
        <taxon>Actinomycetes</taxon>
        <taxon>Streptosporangiales</taxon>
        <taxon>Streptosporangiaceae</taxon>
        <taxon>Nonomuraea</taxon>
    </lineage>
</organism>
<dbReference type="Proteomes" id="UP000236732">
    <property type="component" value="Unassembled WGS sequence"/>
</dbReference>
<evidence type="ECO:0000256" key="1">
    <source>
        <dbReference type="ARBA" id="ARBA00022737"/>
    </source>
</evidence>
<dbReference type="Pfam" id="PF05593">
    <property type="entry name" value="RHS_repeat"/>
    <property type="match status" value="2"/>
</dbReference>
<feature type="region of interest" description="Disordered" evidence="2">
    <location>
        <begin position="1721"/>
        <end position="1748"/>
    </location>
</feature>
<dbReference type="RefSeq" id="WP_103964431.1">
    <property type="nucleotide sequence ID" value="NZ_FNVT01000037.1"/>
</dbReference>
<dbReference type="NCBIfam" id="TIGR03696">
    <property type="entry name" value="Rhs_assc_core"/>
    <property type="match status" value="1"/>
</dbReference>
<dbReference type="InterPro" id="IPR022385">
    <property type="entry name" value="Rhs_assc_core"/>
</dbReference>
<accession>A0A1H6F254</accession>
<keyword evidence="5" id="KW-1185">Reference proteome</keyword>
<dbReference type="OrthoDB" id="291011at2"/>
<feature type="compositionally biased region" description="Polar residues" evidence="2">
    <location>
        <begin position="1721"/>
        <end position="1735"/>
    </location>
</feature>
<protein>
    <submittedName>
        <fullName evidence="4">RHS repeat-associated core domain-containing protein</fullName>
    </submittedName>
</protein>